<reference evidence="1 2" key="1">
    <citation type="submission" date="2022-06" db="EMBL/GenBank/DDBJ databases">
        <title>Dynamics of rice microbiomes reveals core vertical transmitted seed endophytes.</title>
        <authorList>
            <person name="Liao K."/>
            <person name="Zhang X."/>
        </authorList>
    </citation>
    <scope>NUCLEOTIDE SEQUENCE [LARGE SCALE GENOMIC DNA]</scope>
    <source>
        <strain evidence="1 2">YT10-10-1</strain>
    </source>
</reference>
<evidence type="ECO:0000313" key="2">
    <source>
        <dbReference type="Proteomes" id="UP001320843"/>
    </source>
</evidence>
<accession>A0ABT3DUN5</accession>
<evidence type="ECO:0000313" key="1">
    <source>
        <dbReference type="EMBL" id="MCW0399210.1"/>
    </source>
</evidence>
<sequence length="224" mass="24594">MDLPITMKRRDGEGGFTVVTIDTNDIGIVVTTRPPGRKLPKTKCEGFGTLNANVDERIVEIVNQKLSEGYFSELLEGAAQSLDFFTASFRDASSLLQFLDHAHKAGVLLQSVPTDVHADLDFGGFIAKPRKTITGLEIAVAVPRDFRHRSVPVFYAMTRFTIAMESAETDGDAFSLRECYLQQLRTGRITPEITRLLELAGMAVRSLAATQVGRGRGSRFAVTL</sequence>
<organism evidence="1 2">
    <name type="scientific">Xanthomonas sacchari</name>
    <dbReference type="NCBI Taxonomy" id="56458"/>
    <lineage>
        <taxon>Bacteria</taxon>
        <taxon>Pseudomonadati</taxon>
        <taxon>Pseudomonadota</taxon>
        <taxon>Gammaproteobacteria</taxon>
        <taxon>Lysobacterales</taxon>
        <taxon>Lysobacteraceae</taxon>
        <taxon>Xanthomonas</taxon>
    </lineage>
</organism>
<proteinExistence type="predicted"/>
<dbReference type="RefSeq" id="WP_267122615.1">
    <property type="nucleotide sequence ID" value="NZ_JANFWR010000010.1"/>
</dbReference>
<keyword evidence="2" id="KW-1185">Reference proteome</keyword>
<dbReference type="EMBL" id="JANFWR010000010">
    <property type="protein sequence ID" value="MCW0399210.1"/>
    <property type="molecule type" value="Genomic_DNA"/>
</dbReference>
<dbReference type="Proteomes" id="UP001320843">
    <property type="component" value="Unassembled WGS sequence"/>
</dbReference>
<gene>
    <name evidence="1" type="ORF">NB700_001766</name>
</gene>
<protein>
    <submittedName>
        <fullName evidence="1">Uncharacterized protein</fullName>
    </submittedName>
</protein>
<comment type="caution">
    <text evidence="1">The sequence shown here is derived from an EMBL/GenBank/DDBJ whole genome shotgun (WGS) entry which is preliminary data.</text>
</comment>
<name>A0ABT3DUN5_9XANT</name>